<gene>
    <name evidence="1" type="ORF">PHMEG_0008267</name>
</gene>
<accession>A0A225WKW0</accession>
<sequence length="237" mass="26962">MSLEEATVGRLPSSDLLLQIDEHGIDAEWKQCPQPQRTPPKITVRVNDIFMQSQKAFKTVKIDVSTCPLGAVDKKEISLYDEVRTIHDLSFPKTRSNQFFRMAAIGYVIIDLAAPFGWAGSLPWYTSFGRAISWLMDSNSPAAVSSSVDHNPFFAYQWVDDHIVVESKVANRLHLAEATLRHTMQVVLGPRALSYDYYGILHVERYQFHGKIIMARKRVSEILTRGRASKTEFYKVL</sequence>
<evidence type="ECO:0000313" key="2">
    <source>
        <dbReference type="Proteomes" id="UP000198211"/>
    </source>
</evidence>
<evidence type="ECO:0008006" key="3">
    <source>
        <dbReference type="Google" id="ProtNLM"/>
    </source>
</evidence>
<comment type="caution">
    <text evidence="1">The sequence shown here is derived from an EMBL/GenBank/DDBJ whole genome shotgun (WGS) entry which is preliminary data.</text>
</comment>
<dbReference type="OrthoDB" id="446734at2759"/>
<name>A0A225WKW0_9STRA</name>
<dbReference type="EMBL" id="NBNE01000698">
    <property type="protein sequence ID" value="OWZ17749.1"/>
    <property type="molecule type" value="Genomic_DNA"/>
</dbReference>
<keyword evidence="2" id="KW-1185">Reference proteome</keyword>
<reference evidence="2" key="1">
    <citation type="submission" date="2017-03" db="EMBL/GenBank/DDBJ databases">
        <title>Phytopthora megakarya and P. palmivora, two closely related causual agents of cacao black pod achieved similar genome size and gene model numbers by different mechanisms.</title>
        <authorList>
            <person name="Ali S."/>
            <person name="Shao J."/>
            <person name="Larry D.J."/>
            <person name="Kronmiller B."/>
            <person name="Shen D."/>
            <person name="Strem M.D."/>
            <person name="Melnick R.L."/>
            <person name="Guiltinan M.J."/>
            <person name="Tyler B.M."/>
            <person name="Meinhardt L.W."/>
            <person name="Bailey B.A."/>
        </authorList>
    </citation>
    <scope>NUCLEOTIDE SEQUENCE [LARGE SCALE GENOMIC DNA]</scope>
    <source>
        <strain evidence="2">zdho120</strain>
    </source>
</reference>
<protein>
    <recommendedName>
        <fullName evidence="3">Reverse transcriptase</fullName>
    </recommendedName>
</protein>
<dbReference type="AlphaFoldDB" id="A0A225WKW0"/>
<evidence type="ECO:0000313" key="1">
    <source>
        <dbReference type="EMBL" id="OWZ17749.1"/>
    </source>
</evidence>
<organism evidence="1 2">
    <name type="scientific">Phytophthora megakarya</name>
    <dbReference type="NCBI Taxonomy" id="4795"/>
    <lineage>
        <taxon>Eukaryota</taxon>
        <taxon>Sar</taxon>
        <taxon>Stramenopiles</taxon>
        <taxon>Oomycota</taxon>
        <taxon>Peronosporomycetes</taxon>
        <taxon>Peronosporales</taxon>
        <taxon>Peronosporaceae</taxon>
        <taxon>Phytophthora</taxon>
    </lineage>
</organism>
<dbReference type="Proteomes" id="UP000198211">
    <property type="component" value="Unassembled WGS sequence"/>
</dbReference>
<proteinExistence type="predicted"/>